<name>A0A318KJX4_9NEIS</name>
<dbReference type="CDD" id="cd04776">
    <property type="entry name" value="HTH_GnyR"/>
    <property type="match status" value="1"/>
</dbReference>
<dbReference type="PROSITE" id="PS50937">
    <property type="entry name" value="HTH_MERR_2"/>
    <property type="match status" value="1"/>
</dbReference>
<dbReference type="InterPro" id="IPR047057">
    <property type="entry name" value="MerR_fam"/>
</dbReference>
<feature type="coiled-coil region" evidence="2">
    <location>
        <begin position="86"/>
        <end position="116"/>
    </location>
</feature>
<dbReference type="OrthoDB" id="9803659at2"/>
<protein>
    <submittedName>
        <fullName evidence="4">DNA-binding transcriptional MerR regulator</fullName>
    </submittedName>
</protein>
<comment type="caution">
    <text evidence="4">The sequence shown here is derived from an EMBL/GenBank/DDBJ whole genome shotgun (WGS) entry which is preliminary data.</text>
</comment>
<dbReference type="Gene3D" id="1.10.1660.10">
    <property type="match status" value="1"/>
</dbReference>
<dbReference type="InterPro" id="IPR000551">
    <property type="entry name" value="MerR-type_HTH_dom"/>
</dbReference>
<gene>
    <name evidence="4" type="ORF">DFR34_11562</name>
</gene>
<accession>A0A318KJX4</accession>
<dbReference type="AlphaFoldDB" id="A0A318KJX4"/>
<dbReference type="GO" id="GO:0003700">
    <property type="term" value="F:DNA-binding transcription factor activity"/>
    <property type="evidence" value="ECO:0007669"/>
    <property type="project" value="InterPro"/>
</dbReference>
<dbReference type="RefSeq" id="WP_110391290.1">
    <property type="nucleotide sequence ID" value="NZ_CALCOA010000249.1"/>
</dbReference>
<evidence type="ECO:0000256" key="2">
    <source>
        <dbReference type="SAM" id="Coils"/>
    </source>
</evidence>
<proteinExistence type="predicted"/>
<organism evidence="4 5">
    <name type="scientific">Rivihabitans pingtungensis</name>
    <dbReference type="NCBI Taxonomy" id="1054498"/>
    <lineage>
        <taxon>Bacteria</taxon>
        <taxon>Pseudomonadati</taxon>
        <taxon>Pseudomonadota</taxon>
        <taxon>Betaproteobacteria</taxon>
        <taxon>Neisseriales</taxon>
        <taxon>Aquaspirillaceae</taxon>
        <taxon>Rivihabitans</taxon>
    </lineage>
</organism>
<evidence type="ECO:0000256" key="1">
    <source>
        <dbReference type="ARBA" id="ARBA00023125"/>
    </source>
</evidence>
<dbReference type="PANTHER" id="PTHR30204:SF58">
    <property type="entry name" value="HTH-TYPE TRANSCRIPTIONAL REGULATOR YFMP"/>
    <property type="match status" value="1"/>
</dbReference>
<sequence>MRRTYTITELSSEFGVTLRTIRFYEEQGMLCPARQGRSRVYAARDRVRLKLILRGKRLGLSLSEIAEIIDLYEVARDESSQALTLLNKLSTRKKQLIQQREDIEQVMHDIEQLEQYCHSVLQPPGLRADCA</sequence>
<dbReference type="PANTHER" id="PTHR30204">
    <property type="entry name" value="REDOX-CYCLING DRUG-SENSING TRANSCRIPTIONAL ACTIVATOR SOXR"/>
    <property type="match status" value="1"/>
</dbReference>
<evidence type="ECO:0000259" key="3">
    <source>
        <dbReference type="PROSITE" id="PS50937"/>
    </source>
</evidence>
<dbReference type="InterPro" id="IPR009061">
    <property type="entry name" value="DNA-bd_dom_put_sf"/>
</dbReference>
<dbReference type="GO" id="GO:0003677">
    <property type="term" value="F:DNA binding"/>
    <property type="evidence" value="ECO:0007669"/>
    <property type="project" value="UniProtKB-KW"/>
</dbReference>
<keyword evidence="1 4" id="KW-0238">DNA-binding</keyword>
<keyword evidence="2" id="KW-0175">Coiled coil</keyword>
<dbReference type="Pfam" id="PF13411">
    <property type="entry name" value="MerR_1"/>
    <property type="match status" value="1"/>
</dbReference>
<dbReference type="SMART" id="SM00422">
    <property type="entry name" value="HTH_MERR"/>
    <property type="match status" value="1"/>
</dbReference>
<feature type="domain" description="HTH merR-type" evidence="3">
    <location>
        <begin position="4"/>
        <end position="71"/>
    </location>
</feature>
<dbReference type="EMBL" id="QJKI01000015">
    <property type="protein sequence ID" value="PXX77750.1"/>
    <property type="molecule type" value="Genomic_DNA"/>
</dbReference>
<keyword evidence="5" id="KW-1185">Reference proteome</keyword>
<dbReference type="Proteomes" id="UP000247555">
    <property type="component" value="Unassembled WGS sequence"/>
</dbReference>
<evidence type="ECO:0000313" key="5">
    <source>
        <dbReference type="Proteomes" id="UP000247555"/>
    </source>
</evidence>
<reference evidence="4 5" key="1">
    <citation type="submission" date="2018-05" db="EMBL/GenBank/DDBJ databases">
        <title>Genomic Encyclopedia of Type Strains, Phase IV (KMG-IV): sequencing the most valuable type-strain genomes for metagenomic binning, comparative biology and taxonomic classification.</title>
        <authorList>
            <person name="Goeker M."/>
        </authorList>
    </citation>
    <scope>NUCLEOTIDE SEQUENCE [LARGE SCALE GENOMIC DNA]</scope>
    <source>
        <strain evidence="4 5">DSM 29661</strain>
    </source>
</reference>
<evidence type="ECO:0000313" key="4">
    <source>
        <dbReference type="EMBL" id="PXX77750.1"/>
    </source>
</evidence>
<dbReference type="SUPFAM" id="SSF46955">
    <property type="entry name" value="Putative DNA-binding domain"/>
    <property type="match status" value="1"/>
</dbReference>